<dbReference type="RefSeq" id="WP_188431449.1">
    <property type="nucleotide sequence ID" value="NZ_BMEX01000004.1"/>
</dbReference>
<accession>A0ABQ1GFK3</accession>
<dbReference type="InterPro" id="IPR029033">
    <property type="entry name" value="His_PPase_superfam"/>
</dbReference>
<proteinExistence type="predicted"/>
<dbReference type="PANTHER" id="PTHR48100">
    <property type="entry name" value="BROAD-SPECIFICITY PHOSPHATASE YOR283W-RELATED"/>
    <property type="match status" value="1"/>
</dbReference>
<gene>
    <name evidence="1" type="ORF">GCM10007416_14810</name>
</gene>
<dbReference type="Pfam" id="PF00300">
    <property type="entry name" value="His_Phos_1"/>
    <property type="match status" value="1"/>
</dbReference>
<organism evidence="1 2">
    <name type="scientific">Kroppenstedtia guangzhouensis</name>
    <dbReference type="NCBI Taxonomy" id="1274356"/>
    <lineage>
        <taxon>Bacteria</taxon>
        <taxon>Bacillati</taxon>
        <taxon>Bacillota</taxon>
        <taxon>Bacilli</taxon>
        <taxon>Bacillales</taxon>
        <taxon>Thermoactinomycetaceae</taxon>
        <taxon>Kroppenstedtia</taxon>
    </lineage>
</organism>
<dbReference type="SMART" id="SM00855">
    <property type="entry name" value="PGAM"/>
    <property type="match status" value="1"/>
</dbReference>
<dbReference type="EMBL" id="BMEX01000004">
    <property type="protein sequence ID" value="GGA42805.1"/>
    <property type="molecule type" value="Genomic_DNA"/>
</dbReference>
<reference evidence="2" key="1">
    <citation type="journal article" date="2019" name="Int. J. Syst. Evol. Microbiol.">
        <title>The Global Catalogue of Microorganisms (GCM) 10K type strain sequencing project: providing services to taxonomists for standard genome sequencing and annotation.</title>
        <authorList>
            <consortium name="The Broad Institute Genomics Platform"/>
            <consortium name="The Broad Institute Genome Sequencing Center for Infectious Disease"/>
            <person name="Wu L."/>
            <person name="Ma J."/>
        </authorList>
    </citation>
    <scope>NUCLEOTIDE SEQUENCE [LARGE SCALE GENOMIC DNA]</scope>
    <source>
        <strain evidence="2">CGMCC 1.12404</strain>
    </source>
</reference>
<dbReference type="CDD" id="cd07067">
    <property type="entry name" value="HP_PGM_like"/>
    <property type="match status" value="1"/>
</dbReference>
<dbReference type="InterPro" id="IPR013078">
    <property type="entry name" value="His_Pase_superF_clade-1"/>
</dbReference>
<dbReference type="InterPro" id="IPR050275">
    <property type="entry name" value="PGM_Phosphatase"/>
</dbReference>
<dbReference type="SUPFAM" id="SSF53254">
    <property type="entry name" value="Phosphoglycerate mutase-like"/>
    <property type="match status" value="1"/>
</dbReference>
<protein>
    <submittedName>
        <fullName evidence="1">Phosphoglycerate mutase</fullName>
    </submittedName>
</protein>
<evidence type="ECO:0000313" key="2">
    <source>
        <dbReference type="Proteomes" id="UP000617979"/>
    </source>
</evidence>
<dbReference type="Proteomes" id="UP000617979">
    <property type="component" value="Unassembled WGS sequence"/>
</dbReference>
<keyword evidence="2" id="KW-1185">Reference proteome</keyword>
<dbReference type="Gene3D" id="3.40.50.1240">
    <property type="entry name" value="Phosphoglycerate mutase-like"/>
    <property type="match status" value="1"/>
</dbReference>
<name>A0ABQ1GFK3_9BACL</name>
<comment type="caution">
    <text evidence="1">The sequence shown here is derived from an EMBL/GenBank/DDBJ whole genome shotgun (WGS) entry which is preliminary data.</text>
</comment>
<evidence type="ECO:0000313" key="1">
    <source>
        <dbReference type="EMBL" id="GGA42805.1"/>
    </source>
</evidence>
<sequence>MILVWLRHGETRFNREQRYCGWSDPPLNRVGREQAEQAAEALSGLRVQRLWTSDLLRCRQTAEPFPKRFPGVEVEPTSHLRELSFGEWEGWTYDEIRSRAPERLHRWLSDPHRVSPPGGETLSGMESRLQRWLDQTTRELVPGDVGVAVSHGGPIRWFISRHIEGEPGMFWDRSIPHGGILAAEWEQKKWRELSIIGLKKRGDTE</sequence>